<evidence type="ECO:0000313" key="2">
    <source>
        <dbReference type="Proteomes" id="UP001367508"/>
    </source>
</evidence>
<dbReference type="AlphaFoldDB" id="A0AAN9Q591"/>
<protein>
    <submittedName>
        <fullName evidence="1">Uncharacterized protein</fullName>
    </submittedName>
</protein>
<organism evidence="1 2">
    <name type="scientific">Canavalia gladiata</name>
    <name type="common">Sword bean</name>
    <name type="synonym">Dolichos gladiatus</name>
    <dbReference type="NCBI Taxonomy" id="3824"/>
    <lineage>
        <taxon>Eukaryota</taxon>
        <taxon>Viridiplantae</taxon>
        <taxon>Streptophyta</taxon>
        <taxon>Embryophyta</taxon>
        <taxon>Tracheophyta</taxon>
        <taxon>Spermatophyta</taxon>
        <taxon>Magnoliopsida</taxon>
        <taxon>eudicotyledons</taxon>
        <taxon>Gunneridae</taxon>
        <taxon>Pentapetalae</taxon>
        <taxon>rosids</taxon>
        <taxon>fabids</taxon>
        <taxon>Fabales</taxon>
        <taxon>Fabaceae</taxon>
        <taxon>Papilionoideae</taxon>
        <taxon>50 kb inversion clade</taxon>
        <taxon>NPAAA clade</taxon>
        <taxon>indigoferoid/millettioid clade</taxon>
        <taxon>Phaseoleae</taxon>
        <taxon>Canavalia</taxon>
    </lineage>
</organism>
<dbReference type="GO" id="GO:0036258">
    <property type="term" value="P:multivesicular body assembly"/>
    <property type="evidence" value="ECO:0007669"/>
    <property type="project" value="InterPro"/>
</dbReference>
<dbReference type="GO" id="GO:0031902">
    <property type="term" value="C:late endosome membrane"/>
    <property type="evidence" value="ECO:0007669"/>
    <property type="project" value="TreeGrafter"/>
</dbReference>
<dbReference type="GO" id="GO:0000813">
    <property type="term" value="C:ESCRT I complex"/>
    <property type="evidence" value="ECO:0007669"/>
    <property type="project" value="TreeGrafter"/>
</dbReference>
<keyword evidence="2" id="KW-1185">Reference proteome</keyword>
<accession>A0AAN9Q591</accession>
<name>A0AAN9Q591_CANGL</name>
<gene>
    <name evidence="1" type="ORF">VNO77_32780</name>
</gene>
<dbReference type="PANTHER" id="PTHR46977">
    <property type="entry name" value="PROTEIN FREE1"/>
    <property type="match status" value="1"/>
</dbReference>
<dbReference type="EMBL" id="JAYMYQ010000007">
    <property type="protein sequence ID" value="KAK7321814.1"/>
    <property type="molecule type" value="Genomic_DNA"/>
</dbReference>
<sequence>MRLCPNQSRTTLSYSIFLHSHLLPQHSLLQFFVSTLSLSSFRISPSIPTPSSQQHQYYYPSYDRHQAAPIYAPLRHQAVPKTKSPMDVEPKRIRLQSNSYTTNTLLGAVTAGTIQFILGPGLVVFPEPDQKKILSLVQLYNFSN</sequence>
<dbReference type="GO" id="GO:0070676">
    <property type="term" value="P:intralumenal vesicle formation"/>
    <property type="evidence" value="ECO:0007669"/>
    <property type="project" value="TreeGrafter"/>
</dbReference>
<dbReference type="PANTHER" id="PTHR46977:SF1">
    <property type="entry name" value="PROTEIN FREE1"/>
    <property type="match status" value="1"/>
</dbReference>
<proteinExistence type="predicted"/>
<evidence type="ECO:0000313" key="1">
    <source>
        <dbReference type="EMBL" id="KAK7321814.1"/>
    </source>
</evidence>
<dbReference type="GO" id="GO:0043130">
    <property type="term" value="F:ubiquitin binding"/>
    <property type="evidence" value="ECO:0007669"/>
    <property type="project" value="InterPro"/>
</dbReference>
<comment type="caution">
    <text evidence="1">The sequence shown here is derived from an EMBL/GenBank/DDBJ whole genome shotgun (WGS) entry which is preliminary data.</text>
</comment>
<reference evidence="1 2" key="1">
    <citation type="submission" date="2024-01" db="EMBL/GenBank/DDBJ databases">
        <title>The genomes of 5 underutilized Papilionoideae crops provide insights into root nodulation and disease resistanc.</title>
        <authorList>
            <person name="Jiang F."/>
        </authorList>
    </citation>
    <scope>NUCLEOTIDE SEQUENCE [LARGE SCALE GENOMIC DNA]</scope>
    <source>
        <strain evidence="1">LVBAO_FW01</strain>
        <tissue evidence="1">Leaves</tissue>
    </source>
</reference>
<dbReference type="Proteomes" id="UP001367508">
    <property type="component" value="Unassembled WGS sequence"/>
</dbReference>
<dbReference type="InterPro" id="IPR045893">
    <property type="entry name" value="FREE1"/>
</dbReference>